<sequence length="193" mass="21269">MSNFMLNGISGNIKGGMLDQKLLFENDWQHLVIVNKELDFEGELNQAEEAIKPVLQSSDIFYKLNEDGSIILNGYVCLNFPKGLYNNGNAVDIHLYNVPDEWPKNASYQSSSTIVTGNIQTISNGPNGETHIYWSQPMVSNPPDYSFNAKADLCGFAVVNGILMFQPGHMYLTDGASDKAQIVFGGLADLVLK</sequence>
<dbReference type="HOGENOM" id="CLU_1407202_0_0_9"/>
<proteinExistence type="predicted"/>
<keyword evidence="2" id="KW-1185">Reference proteome</keyword>
<name>C0XG32_LENH9</name>
<dbReference type="RefSeq" id="WP_003636204.1">
    <property type="nucleotide sequence ID" value="NZ_AZDF01000055.1"/>
</dbReference>
<protein>
    <submittedName>
        <fullName evidence="1">Uncharacterized protein</fullName>
    </submittedName>
</protein>
<gene>
    <name evidence="1" type="ORF">HMPREF0519_0193</name>
</gene>
<dbReference type="Proteomes" id="UP000003752">
    <property type="component" value="Unassembled WGS sequence"/>
</dbReference>
<evidence type="ECO:0000313" key="1">
    <source>
        <dbReference type="EMBL" id="EEI25669.1"/>
    </source>
</evidence>
<comment type="caution">
    <text evidence="1">The sequence shown here is derived from an EMBL/GenBank/DDBJ whole genome shotgun (WGS) entry which is preliminary data.</text>
</comment>
<organism evidence="1 2">
    <name type="scientific">Lentilactobacillus hilgardii (strain ATCC 8290 / DSM 20176 / CCUG 30140 / JCM 1155 / KCTC 3500 / NBRC 15886 / NCIMB 8040 / NRRL B-1843 / 9)</name>
    <dbReference type="NCBI Taxonomy" id="1423757"/>
    <lineage>
        <taxon>Bacteria</taxon>
        <taxon>Bacillati</taxon>
        <taxon>Bacillota</taxon>
        <taxon>Bacilli</taxon>
        <taxon>Lactobacillales</taxon>
        <taxon>Lactobacillaceae</taxon>
        <taxon>Lentilactobacillus</taxon>
    </lineage>
</organism>
<reference evidence="1 2" key="1">
    <citation type="submission" date="2009-01" db="EMBL/GenBank/DDBJ databases">
        <authorList>
            <person name="Qin X."/>
            <person name="Bachman B."/>
            <person name="Battles P."/>
            <person name="Bell A."/>
            <person name="Bess C."/>
            <person name="Bickham C."/>
            <person name="Chaboub L."/>
            <person name="Chen D."/>
            <person name="Coyle M."/>
            <person name="Deiros D.R."/>
            <person name="Dinh H."/>
            <person name="Forbes L."/>
            <person name="Fowler G."/>
            <person name="Francisco L."/>
            <person name="Fu Q."/>
            <person name="Gubbala S."/>
            <person name="Hale W."/>
            <person name="Han Y."/>
            <person name="Hemphill L."/>
            <person name="Highlander S.K."/>
            <person name="Hirani K."/>
            <person name="Hogues M."/>
            <person name="Jackson L."/>
            <person name="Jakkamsetti A."/>
            <person name="Javaid M."/>
            <person name="Jiang H."/>
            <person name="Korchina V."/>
            <person name="Kovar C."/>
            <person name="Lara F."/>
            <person name="Lee S."/>
            <person name="Mata R."/>
            <person name="Mathew T."/>
            <person name="Moen C."/>
            <person name="Morales K."/>
            <person name="Munidasa M."/>
            <person name="Nazareth L."/>
            <person name="Ngo R."/>
            <person name="Nguyen L."/>
            <person name="Okwuonu G."/>
            <person name="Ongeri F."/>
            <person name="Patil S."/>
            <person name="Petrosino J."/>
            <person name="Pham C."/>
            <person name="Pham P."/>
            <person name="Pu L.-L."/>
            <person name="Puazo M."/>
            <person name="Raj R."/>
            <person name="Reid J."/>
            <person name="Rouhana J."/>
            <person name="Saada N."/>
            <person name="Shang Y."/>
            <person name="Simmons D."/>
            <person name="Thornton R."/>
            <person name="Warren J."/>
            <person name="Weissenberger G."/>
            <person name="Zhang J."/>
            <person name="Zhang L."/>
            <person name="Zhou C."/>
            <person name="Zhu D."/>
            <person name="Muzny D."/>
            <person name="Worley K."/>
            <person name="Gibbs R."/>
        </authorList>
    </citation>
    <scope>NUCLEOTIDE SEQUENCE [LARGE SCALE GENOMIC DNA]</scope>
    <source>
        <strain evidence="2">ATCC 8290 / DSM 20176 / CCUG 30140 / JCM 1155 / KCTC 3500 / NBRC 15886 / NCIMB 8040 / NRRL B-1843 / 9</strain>
    </source>
</reference>
<dbReference type="EMBL" id="ACGP01000012">
    <property type="protein sequence ID" value="EEI25669.1"/>
    <property type="molecule type" value="Genomic_DNA"/>
</dbReference>
<evidence type="ECO:0000313" key="2">
    <source>
        <dbReference type="Proteomes" id="UP000003752"/>
    </source>
</evidence>
<dbReference type="AlphaFoldDB" id="C0XG32"/>
<dbReference type="PATRIC" id="fig|1423757.3.peg.2136"/>
<accession>C0XG32</accession>